<dbReference type="InterPro" id="IPR011047">
    <property type="entry name" value="Quinoprotein_ADH-like_sf"/>
</dbReference>
<evidence type="ECO:0000313" key="3">
    <source>
        <dbReference type="Proteomes" id="UP000250266"/>
    </source>
</evidence>
<dbReference type="AlphaFoldDB" id="A0A8E2J9Z3"/>
<dbReference type="Proteomes" id="UP000250266">
    <property type="component" value="Unassembled WGS sequence"/>
</dbReference>
<dbReference type="SUPFAM" id="SSF50998">
    <property type="entry name" value="Quinoprotein alcohol dehydrogenase-like"/>
    <property type="match status" value="1"/>
</dbReference>
<feature type="compositionally biased region" description="Basic and acidic residues" evidence="1">
    <location>
        <begin position="511"/>
        <end position="527"/>
    </location>
</feature>
<dbReference type="PANTHER" id="PTHR16220:SF0">
    <property type="entry name" value="WD REPEAT-CONTAINING PROTEIN WRAP73"/>
    <property type="match status" value="1"/>
</dbReference>
<name>A0A8E2J9Z3_9PEZI</name>
<organism evidence="2 3">
    <name type="scientific">Lepidopterella palustris CBS 459.81</name>
    <dbReference type="NCBI Taxonomy" id="1314670"/>
    <lineage>
        <taxon>Eukaryota</taxon>
        <taxon>Fungi</taxon>
        <taxon>Dikarya</taxon>
        <taxon>Ascomycota</taxon>
        <taxon>Pezizomycotina</taxon>
        <taxon>Dothideomycetes</taxon>
        <taxon>Pleosporomycetidae</taxon>
        <taxon>Mytilinidiales</taxon>
        <taxon>Argynnaceae</taxon>
        <taxon>Lepidopterella</taxon>
    </lineage>
</organism>
<dbReference type="GO" id="GO:1990811">
    <property type="term" value="C:MWP complex"/>
    <property type="evidence" value="ECO:0007669"/>
    <property type="project" value="TreeGrafter"/>
</dbReference>
<evidence type="ECO:0000256" key="1">
    <source>
        <dbReference type="SAM" id="MobiDB-lite"/>
    </source>
</evidence>
<proteinExistence type="predicted"/>
<protein>
    <submittedName>
        <fullName evidence="2">WD40 repeat-like protein</fullName>
    </submittedName>
</protein>
<gene>
    <name evidence="2" type="ORF">K432DRAFT_410031</name>
</gene>
<dbReference type="OrthoDB" id="308690at2759"/>
<keyword evidence="3" id="KW-1185">Reference proteome</keyword>
<dbReference type="GO" id="GO:1990810">
    <property type="term" value="P:microtubule anchoring at mitotic spindle pole body"/>
    <property type="evidence" value="ECO:0007669"/>
    <property type="project" value="TreeGrafter"/>
</dbReference>
<evidence type="ECO:0000313" key="2">
    <source>
        <dbReference type="EMBL" id="OCK74239.1"/>
    </source>
</evidence>
<feature type="region of interest" description="Disordered" evidence="1">
    <location>
        <begin position="461"/>
        <end position="527"/>
    </location>
</feature>
<sequence>MEVSQQFKTTHYSVPSPDSAYIASLNGARLQIRSTISLELIRSISLPSEQNIRGTVIRWAPVPDNGRSRRFFLSDENNARVWDLYDEKWTAVINNGSGGMGKIVNGDFGCTEDEVILFSDFGAKVTIWSLASGRSVEIKDPKFSTVKGYGYRLKTGIFALLSRPAGQDIVTLHAPGTYFVLKTITLASVDAQGLRWSPDGRWLVVWDAPSSGYRVLVYTADGHLFRMYSGEREGEVCGLGVKCVEWTPRGDGLAIGGWDKRVTLLSTRTFSPVVFLDHTPSVQLTNGSVWQEAVSASSARSYAITAQPISPPVAVSSPSDSSPKVGISIAAFNADGTLVATRDDSTPTTVWLWDLTHMASRTVIIQHAPVKHLLWHPTIPDLLLIQCAHDDPVLYLWSSTANAPEIITVSLQKGLGNTAARLESKWLPTPRDRKPALIFGHTQSYILVWPQGRDPILKFEHDGEEREGEREDDSEDSLYNILTGRTPVPRLDNSIRDFEADEGDDSAGLEDTFRERRARDSGLDEMF</sequence>
<accession>A0A8E2J9Z3</accession>
<reference evidence="2 3" key="1">
    <citation type="journal article" date="2016" name="Nat. Commun.">
        <title>Ectomycorrhizal ecology is imprinted in the genome of the dominant symbiotic fungus Cenococcum geophilum.</title>
        <authorList>
            <consortium name="DOE Joint Genome Institute"/>
            <person name="Peter M."/>
            <person name="Kohler A."/>
            <person name="Ohm R.A."/>
            <person name="Kuo A."/>
            <person name="Krutzmann J."/>
            <person name="Morin E."/>
            <person name="Arend M."/>
            <person name="Barry K.W."/>
            <person name="Binder M."/>
            <person name="Choi C."/>
            <person name="Clum A."/>
            <person name="Copeland A."/>
            <person name="Grisel N."/>
            <person name="Haridas S."/>
            <person name="Kipfer T."/>
            <person name="LaButti K."/>
            <person name="Lindquist E."/>
            <person name="Lipzen A."/>
            <person name="Maire R."/>
            <person name="Meier B."/>
            <person name="Mihaltcheva S."/>
            <person name="Molinier V."/>
            <person name="Murat C."/>
            <person name="Poggeler S."/>
            <person name="Quandt C.A."/>
            <person name="Sperisen C."/>
            <person name="Tritt A."/>
            <person name="Tisserant E."/>
            <person name="Crous P.W."/>
            <person name="Henrissat B."/>
            <person name="Nehls U."/>
            <person name="Egli S."/>
            <person name="Spatafora J.W."/>
            <person name="Grigoriev I.V."/>
            <person name="Martin F.M."/>
        </authorList>
    </citation>
    <scope>NUCLEOTIDE SEQUENCE [LARGE SCALE GENOMIC DNA]</scope>
    <source>
        <strain evidence="2 3">CBS 459.81</strain>
    </source>
</reference>
<dbReference type="InterPro" id="IPR052778">
    <property type="entry name" value="Centrosome-WD_assoc"/>
</dbReference>
<dbReference type="EMBL" id="KV745524">
    <property type="protein sequence ID" value="OCK74239.1"/>
    <property type="molecule type" value="Genomic_DNA"/>
</dbReference>
<dbReference type="GO" id="GO:0005815">
    <property type="term" value="C:microtubule organizing center"/>
    <property type="evidence" value="ECO:0007669"/>
    <property type="project" value="TreeGrafter"/>
</dbReference>
<dbReference type="Gene3D" id="2.130.10.10">
    <property type="entry name" value="YVTN repeat-like/Quinoprotein amine dehydrogenase"/>
    <property type="match status" value="1"/>
</dbReference>
<dbReference type="PANTHER" id="PTHR16220">
    <property type="entry name" value="WD REPEAT PROTEIN 8-RELATED"/>
    <property type="match status" value="1"/>
</dbReference>
<dbReference type="InterPro" id="IPR015943">
    <property type="entry name" value="WD40/YVTN_repeat-like_dom_sf"/>
</dbReference>
<feature type="compositionally biased region" description="Acidic residues" evidence="1">
    <location>
        <begin position="499"/>
        <end position="508"/>
    </location>
</feature>